<protein>
    <submittedName>
        <fullName evidence="1">Uncharacterized protein</fullName>
    </submittedName>
</protein>
<name>A0ACC0U6T1_9AGAM</name>
<reference evidence="1" key="1">
    <citation type="submission" date="2021-03" db="EMBL/GenBank/DDBJ databases">
        <title>Evolutionary priming and transition to the ectomycorrhizal habit in an iconic lineage of mushroom-forming fungi: is preadaptation a requirement?</title>
        <authorList>
            <consortium name="DOE Joint Genome Institute"/>
            <person name="Looney B.P."/>
            <person name="Miyauchi S."/>
            <person name="Morin E."/>
            <person name="Drula E."/>
            <person name="Courty P.E."/>
            <person name="Chicoki N."/>
            <person name="Fauchery L."/>
            <person name="Kohler A."/>
            <person name="Kuo A."/>
            <person name="LaButti K."/>
            <person name="Pangilinan J."/>
            <person name="Lipzen A."/>
            <person name="Riley R."/>
            <person name="Andreopoulos W."/>
            <person name="He G."/>
            <person name="Johnson J."/>
            <person name="Barry K.W."/>
            <person name="Grigoriev I.V."/>
            <person name="Nagy L."/>
            <person name="Hibbett D."/>
            <person name="Henrissat B."/>
            <person name="Matheny P.B."/>
            <person name="Labbe J."/>
            <person name="Martin A.F."/>
        </authorList>
    </citation>
    <scope>NUCLEOTIDE SEQUENCE</scope>
    <source>
        <strain evidence="1">BPL698</strain>
    </source>
</reference>
<dbReference type="Proteomes" id="UP001207468">
    <property type="component" value="Unassembled WGS sequence"/>
</dbReference>
<evidence type="ECO:0000313" key="2">
    <source>
        <dbReference type="Proteomes" id="UP001207468"/>
    </source>
</evidence>
<keyword evidence="2" id="KW-1185">Reference proteome</keyword>
<evidence type="ECO:0000313" key="1">
    <source>
        <dbReference type="EMBL" id="KAI9507202.1"/>
    </source>
</evidence>
<organism evidence="1 2">
    <name type="scientific">Russula earlei</name>
    <dbReference type="NCBI Taxonomy" id="71964"/>
    <lineage>
        <taxon>Eukaryota</taxon>
        <taxon>Fungi</taxon>
        <taxon>Dikarya</taxon>
        <taxon>Basidiomycota</taxon>
        <taxon>Agaricomycotina</taxon>
        <taxon>Agaricomycetes</taxon>
        <taxon>Russulales</taxon>
        <taxon>Russulaceae</taxon>
        <taxon>Russula</taxon>
    </lineage>
</organism>
<comment type="caution">
    <text evidence="1">The sequence shown here is derived from an EMBL/GenBank/DDBJ whole genome shotgun (WGS) entry which is preliminary data.</text>
</comment>
<gene>
    <name evidence="1" type="ORF">F5148DRAFT_1368596</name>
</gene>
<proteinExistence type="predicted"/>
<accession>A0ACC0U6T1</accession>
<sequence>MYRRITLRFSTIRDAAQSGPRLSAGPTRPMTDQAEGVYAKKGGDRNVLYICGGLEREGLGLGKTTEGSHERTVSTSDAKYQEVKAEAKAKVRATKDQNWPYLRARESALLKRPGTKLPTARLRPSPRERKVDAAKSSGWGWFNWGKSRTRAAAYDLETSGGGVSGNLEFPIRRSKQKGGQEDIKQRVDETEEFLNRILKSIEDRRRVRCVACV</sequence>
<dbReference type="EMBL" id="JAGFNK010000136">
    <property type="protein sequence ID" value="KAI9507202.1"/>
    <property type="molecule type" value="Genomic_DNA"/>
</dbReference>